<evidence type="ECO:0000313" key="8">
    <source>
        <dbReference type="Proteomes" id="UP000308230"/>
    </source>
</evidence>
<evidence type="ECO:0000256" key="4">
    <source>
        <dbReference type="ARBA" id="ARBA00022989"/>
    </source>
</evidence>
<feature type="transmembrane region" description="Helical" evidence="6">
    <location>
        <begin position="6"/>
        <end position="24"/>
    </location>
</feature>
<reference evidence="7 8" key="1">
    <citation type="submission" date="2019-04" db="EMBL/GenBank/DDBJ databases">
        <title>Bacillus caeni sp. nov., a bacterium isolated from mangrove sediment.</title>
        <authorList>
            <person name="Huang H."/>
            <person name="Mo K."/>
            <person name="Hu Y."/>
        </authorList>
    </citation>
    <scope>NUCLEOTIDE SEQUENCE [LARGE SCALE GENOMIC DNA]</scope>
    <source>
        <strain evidence="7 8">HB172195</strain>
    </source>
</reference>
<accession>A0A5R9FAA6</accession>
<keyword evidence="6" id="KW-1003">Cell membrane</keyword>
<keyword evidence="3 6" id="KW-0812">Transmembrane</keyword>
<organism evidence="7 8">
    <name type="scientific">Exobacillus caeni</name>
    <dbReference type="NCBI Taxonomy" id="2574798"/>
    <lineage>
        <taxon>Bacteria</taxon>
        <taxon>Bacillati</taxon>
        <taxon>Bacillota</taxon>
        <taxon>Bacilli</taxon>
        <taxon>Bacillales</taxon>
        <taxon>Guptibacillaceae</taxon>
        <taxon>Exobacillus</taxon>
    </lineage>
</organism>
<dbReference type="PANTHER" id="PTHR43701">
    <property type="entry name" value="MEMBRANE TRANSPORTER PROTEIN MJ0441-RELATED"/>
    <property type="match status" value="1"/>
</dbReference>
<keyword evidence="4 6" id="KW-1133">Transmembrane helix</keyword>
<evidence type="ECO:0000256" key="1">
    <source>
        <dbReference type="ARBA" id="ARBA00004141"/>
    </source>
</evidence>
<dbReference type="EMBL" id="SWLG01000003">
    <property type="protein sequence ID" value="TLS38578.1"/>
    <property type="molecule type" value="Genomic_DNA"/>
</dbReference>
<evidence type="ECO:0000313" key="7">
    <source>
        <dbReference type="EMBL" id="TLS38578.1"/>
    </source>
</evidence>
<comment type="caution">
    <text evidence="7">The sequence shown here is derived from an EMBL/GenBank/DDBJ whole genome shotgun (WGS) entry which is preliminary data.</text>
</comment>
<evidence type="ECO:0000256" key="6">
    <source>
        <dbReference type="RuleBase" id="RU363041"/>
    </source>
</evidence>
<dbReference type="RefSeq" id="WP_138124007.1">
    <property type="nucleotide sequence ID" value="NZ_SWLG01000003.1"/>
</dbReference>
<evidence type="ECO:0000256" key="3">
    <source>
        <dbReference type="ARBA" id="ARBA00022692"/>
    </source>
</evidence>
<protein>
    <recommendedName>
        <fullName evidence="6">Probable membrane transporter protein</fullName>
    </recommendedName>
</protein>
<evidence type="ECO:0000256" key="2">
    <source>
        <dbReference type="ARBA" id="ARBA00009142"/>
    </source>
</evidence>
<sequence length="282" mass="29898">MVFLWALPLGISIGILSGFFGVGGGFILTPVLLLLGFPPINAVATSLLYSMSTSVSGMVRHYKYGNISFKPAVILGLSGMAATQVALPFVLKIEELGYDDIVIPILYLILLGYFALSMLKSSRSESIKQTMSDSIPKIALIGFVAGLASSILGVGGGFIMVPLMIKFLGFPPRMAVGTSLVSIFFIVTAGFISYVFSATINITLGVALVLGALVGAQVGASLTTLYANRRIQFFLSILYLATFLSVLSKLLGVPVIGLVILAVYALALFTLFTFNSLRAKRS</sequence>
<feature type="transmembrane region" description="Helical" evidence="6">
    <location>
        <begin position="71"/>
        <end position="89"/>
    </location>
</feature>
<feature type="transmembrane region" description="Helical" evidence="6">
    <location>
        <begin position="139"/>
        <end position="163"/>
    </location>
</feature>
<name>A0A5R9FAA6_9BACL</name>
<keyword evidence="8" id="KW-1185">Reference proteome</keyword>
<dbReference type="OrthoDB" id="2841647at2"/>
<comment type="subcellular location">
    <subcellularLocation>
        <location evidence="6">Cell membrane</location>
        <topology evidence="6">Multi-pass membrane protein</topology>
    </subcellularLocation>
    <subcellularLocation>
        <location evidence="1">Membrane</location>
        <topology evidence="1">Multi-pass membrane protein</topology>
    </subcellularLocation>
</comment>
<dbReference type="GO" id="GO:0005886">
    <property type="term" value="C:plasma membrane"/>
    <property type="evidence" value="ECO:0007669"/>
    <property type="project" value="UniProtKB-SubCell"/>
</dbReference>
<keyword evidence="5 6" id="KW-0472">Membrane</keyword>
<feature type="transmembrane region" description="Helical" evidence="6">
    <location>
        <begin position="202"/>
        <end position="226"/>
    </location>
</feature>
<dbReference type="Pfam" id="PF01925">
    <property type="entry name" value="TauE"/>
    <property type="match status" value="1"/>
</dbReference>
<evidence type="ECO:0000256" key="5">
    <source>
        <dbReference type="ARBA" id="ARBA00023136"/>
    </source>
</evidence>
<feature type="transmembrane region" description="Helical" evidence="6">
    <location>
        <begin position="175"/>
        <end position="196"/>
    </location>
</feature>
<feature type="transmembrane region" description="Helical" evidence="6">
    <location>
        <begin position="31"/>
        <end position="51"/>
    </location>
</feature>
<dbReference type="Proteomes" id="UP000308230">
    <property type="component" value="Unassembled WGS sequence"/>
</dbReference>
<dbReference type="InterPro" id="IPR051598">
    <property type="entry name" value="TSUP/Inactive_protease-like"/>
</dbReference>
<feature type="transmembrane region" description="Helical" evidence="6">
    <location>
        <begin position="256"/>
        <end position="277"/>
    </location>
</feature>
<proteinExistence type="inferred from homology"/>
<comment type="similarity">
    <text evidence="2 6">Belongs to the 4-toluene sulfonate uptake permease (TSUP) (TC 2.A.102) family.</text>
</comment>
<gene>
    <name evidence="7" type="ORF">FCL54_05120</name>
</gene>
<dbReference type="InterPro" id="IPR002781">
    <property type="entry name" value="TM_pro_TauE-like"/>
</dbReference>
<dbReference type="AlphaFoldDB" id="A0A5R9FAA6"/>
<feature type="transmembrane region" description="Helical" evidence="6">
    <location>
        <begin position="101"/>
        <end position="119"/>
    </location>
</feature>
<dbReference type="PANTHER" id="PTHR43701:SF12">
    <property type="entry name" value="MEMBRANE TRANSPORTER PROTEIN YTNM-RELATED"/>
    <property type="match status" value="1"/>
</dbReference>